<feature type="domain" description="BHLH" evidence="7">
    <location>
        <begin position="13"/>
        <end position="65"/>
    </location>
</feature>
<evidence type="ECO:0000313" key="8">
    <source>
        <dbReference type="EMBL" id="EUB60422.1"/>
    </source>
</evidence>
<sequence length="149" mass="16687">MSWRPITLPAMKARPAARRKPRGCGGSAIDRCLVQLKRMVPTVRGHARIKKLELLQHVIDYIQDLELTLAEDHLRMSSVSNSSPSTQRNVLASQSIATAPSPPVHAERLWPDASIVGFIHARDIAGLWTEPSSRLPLQLRRHYAHQHDA</sequence>
<dbReference type="GO" id="GO:0005634">
    <property type="term" value="C:nucleus"/>
    <property type="evidence" value="ECO:0007669"/>
    <property type="project" value="UniProtKB-SubCell"/>
</dbReference>
<dbReference type="CTD" id="36340519"/>
<dbReference type="EMBL" id="APAU02000031">
    <property type="protein sequence ID" value="EUB60422.1"/>
    <property type="molecule type" value="Genomic_DNA"/>
</dbReference>
<dbReference type="STRING" id="6210.W6UQ51"/>
<dbReference type="AlphaFoldDB" id="W6UQ51"/>
<reference evidence="8 9" key="1">
    <citation type="journal article" date="2013" name="Nat. Genet.">
        <title>The genome of the hydatid tapeworm Echinococcus granulosus.</title>
        <authorList>
            <person name="Zheng H."/>
            <person name="Zhang W."/>
            <person name="Zhang L."/>
            <person name="Zhang Z."/>
            <person name="Li J."/>
            <person name="Lu G."/>
            <person name="Zhu Y."/>
            <person name="Wang Y."/>
            <person name="Huang Y."/>
            <person name="Liu J."/>
            <person name="Kang H."/>
            <person name="Chen J."/>
            <person name="Wang L."/>
            <person name="Chen A."/>
            <person name="Yu S."/>
            <person name="Gao Z."/>
            <person name="Jin L."/>
            <person name="Gu W."/>
            <person name="Wang Z."/>
            <person name="Zhao L."/>
            <person name="Shi B."/>
            <person name="Wen H."/>
            <person name="Lin R."/>
            <person name="Jones M.K."/>
            <person name="Brejova B."/>
            <person name="Vinar T."/>
            <person name="Zhao G."/>
            <person name="McManus D.P."/>
            <person name="Chen Z."/>
            <person name="Zhou Y."/>
            <person name="Wang S."/>
        </authorList>
    </citation>
    <scope>NUCLEOTIDE SEQUENCE [LARGE SCALE GENOMIC DNA]</scope>
</reference>
<evidence type="ECO:0000313" key="9">
    <source>
        <dbReference type="Proteomes" id="UP000019149"/>
    </source>
</evidence>
<evidence type="ECO:0000256" key="2">
    <source>
        <dbReference type="ARBA" id="ARBA00022491"/>
    </source>
</evidence>
<comment type="caution">
    <text evidence="8">The sequence shown here is derived from an EMBL/GenBank/DDBJ whole genome shotgun (WGS) entry which is preliminary data.</text>
</comment>
<dbReference type="PANTHER" id="PTHR11723">
    <property type="entry name" value="DNA-BINDING PROTEIN INHIBITOR"/>
    <property type="match status" value="1"/>
</dbReference>
<dbReference type="GeneID" id="36340519"/>
<dbReference type="Gene3D" id="4.10.280.10">
    <property type="entry name" value="Helix-loop-helix DNA-binding domain"/>
    <property type="match status" value="1"/>
</dbReference>
<dbReference type="Proteomes" id="UP000019149">
    <property type="component" value="Unassembled WGS sequence"/>
</dbReference>
<organism evidence="8 9">
    <name type="scientific">Echinococcus granulosus</name>
    <name type="common">Hydatid tapeworm</name>
    <dbReference type="NCBI Taxonomy" id="6210"/>
    <lineage>
        <taxon>Eukaryota</taxon>
        <taxon>Metazoa</taxon>
        <taxon>Spiralia</taxon>
        <taxon>Lophotrochozoa</taxon>
        <taxon>Platyhelminthes</taxon>
        <taxon>Cestoda</taxon>
        <taxon>Eucestoda</taxon>
        <taxon>Cyclophyllidea</taxon>
        <taxon>Taeniidae</taxon>
        <taxon>Echinococcus</taxon>
        <taxon>Echinococcus granulosus group</taxon>
    </lineage>
</organism>
<comment type="subcellular location">
    <subcellularLocation>
        <location evidence="1">Nucleus</location>
    </subcellularLocation>
</comment>
<keyword evidence="9" id="KW-1185">Reference proteome</keyword>
<keyword evidence="2" id="KW-0678">Repressor</keyword>
<gene>
    <name evidence="8" type="ORF">EGR_04804</name>
</gene>
<dbReference type="GO" id="GO:0000122">
    <property type="term" value="P:negative regulation of transcription by RNA polymerase II"/>
    <property type="evidence" value="ECO:0007669"/>
    <property type="project" value="InterPro"/>
</dbReference>
<keyword evidence="5" id="KW-0539">Nucleus</keyword>
<dbReference type="RefSeq" id="XP_024351618.1">
    <property type="nucleotide sequence ID" value="XM_024494053.1"/>
</dbReference>
<evidence type="ECO:0000256" key="6">
    <source>
        <dbReference type="SAM" id="MobiDB-lite"/>
    </source>
</evidence>
<dbReference type="GO" id="GO:0032922">
    <property type="term" value="P:circadian regulation of gene expression"/>
    <property type="evidence" value="ECO:0007669"/>
    <property type="project" value="TreeGrafter"/>
</dbReference>
<evidence type="ECO:0000256" key="1">
    <source>
        <dbReference type="ARBA" id="ARBA00004123"/>
    </source>
</evidence>
<dbReference type="InterPro" id="IPR036638">
    <property type="entry name" value="HLH_DNA-bd_sf"/>
</dbReference>
<dbReference type="PANTHER" id="PTHR11723:SF17">
    <property type="entry name" value="PROTEIN EXTRA-MACROCHAETAE"/>
    <property type="match status" value="1"/>
</dbReference>
<evidence type="ECO:0000259" key="7">
    <source>
        <dbReference type="PROSITE" id="PS50888"/>
    </source>
</evidence>
<evidence type="ECO:0000256" key="3">
    <source>
        <dbReference type="ARBA" id="ARBA00023015"/>
    </source>
</evidence>
<dbReference type="OrthoDB" id="10047910at2759"/>
<proteinExistence type="predicted"/>
<dbReference type="SUPFAM" id="SSF47459">
    <property type="entry name" value="HLH, helix-loop-helix DNA-binding domain"/>
    <property type="match status" value="1"/>
</dbReference>
<dbReference type="PROSITE" id="PS50888">
    <property type="entry name" value="BHLH"/>
    <property type="match status" value="1"/>
</dbReference>
<dbReference type="InterPro" id="IPR026052">
    <property type="entry name" value="DNA-bd_prot-inh"/>
</dbReference>
<dbReference type="GO" id="GO:0030154">
    <property type="term" value="P:cell differentiation"/>
    <property type="evidence" value="ECO:0007669"/>
    <property type="project" value="TreeGrafter"/>
</dbReference>
<accession>W6UQ51</accession>
<evidence type="ECO:0000256" key="5">
    <source>
        <dbReference type="ARBA" id="ARBA00023242"/>
    </source>
</evidence>
<name>W6UQ51_ECHGR</name>
<dbReference type="GO" id="GO:0003677">
    <property type="term" value="F:DNA binding"/>
    <property type="evidence" value="ECO:0007669"/>
    <property type="project" value="UniProtKB-KW"/>
</dbReference>
<dbReference type="Pfam" id="PF00010">
    <property type="entry name" value="HLH"/>
    <property type="match status" value="1"/>
</dbReference>
<dbReference type="GO" id="GO:0046983">
    <property type="term" value="F:protein dimerization activity"/>
    <property type="evidence" value="ECO:0007669"/>
    <property type="project" value="InterPro"/>
</dbReference>
<evidence type="ECO:0000256" key="4">
    <source>
        <dbReference type="ARBA" id="ARBA00023163"/>
    </source>
</evidence>
<feature type="region of interest" description="Disordered" evidence="6">
    <location>
        <begin position="1"/>
        <end position="24"/>
    </location>
</feature>
<keyword evidence="4" id="KW-0804">Transcription</keyword>
<protein>
    <submittedName>
        <fullName evidence="8">DNA-binding protein inhibitor ID-4</fullName>
    </submittedName>
</protein>
<dbReference type="InterPro" id="IPR011598">
    <property type="entry name" value="bHLH_dom"/>
</dbReference>
<dbReference type="KEGG" id="egl:EGR_04804"/>
<keyword evidence="3" id="KW-0805">Transcription regulation</keyword>
<dbReference type="GO" id="GO:0005737">
    <property type="term" value="C:cytoplasm"/>
    <property type="evidence" value="ECO:0007669"/>
    <property type="project" value="InterPro"/>
</dbReference>